<proteinExistence type="predicted"/>
<reference evidence="2" key="1">
    <citation type="submission" date="2022-11" db="UniProtKB">
        <authorList>
            <consortium name="WormBaseParasite"/>
        </authorList>
    </citation>
    <scope>IDENTIFICATION</scope>
</reference>
<dbReference type="WBParaSite" id="Minc3s00024g01532">
    <property type="protein sequence ID" value="Minc3s00024g01532"/>
    <property type="gene ID" value="Minc3s00024g01532"/>
</dbReference>
<evidence type="ECO:0000313" key="2">
    <source>
        <dbReference type="WBParaSite" id="Minc3s00024g01532"/>
    </source>
</evidence>
<organism evidence="1 2">
    <name type="scientific">Meloidogyne incognita</name>
    <name type="common">Southern root-knot nematode worm</name>
    <name type="synonym">Oxyuris incognita</name>
    <dbReference type="NCBI Taxonomy" id="6306"/>
    <lineage>
        <taxon>Eukaryota</taxon>
        <taxon>Metazoa</taxon>
        <taxon>Ecdysozoa</taxon>
        <taxon>Nematoda</taxon>
        <taxon>Chromadorea</taxon>
        <taxon>Rhabditida</taxon>
        <taxon>Tylenchina</taxon>
        <taxon>Tylenchomorpha</taxon>
        <taxon>Tylenchoidea</taxon>
        <taxon>Meloidogynidae</taxon>
        <taxon>Meloidogyninae</taxon>
        <taxon>Meloidogyne</taxon>
        <taxon>Meloidogyne incognita group</taxon>
    </lineage>
</organism>
<keyword evidence="1" id="KW-1185">Reference proteome</keyword>
<evidence type="ECO:0000313" key="1">
    <source>
        <dbReference type="Proteomes" id="UP000887563"/>
    </source>
</evidence>
<name>A0A914KJQ7_MELIC</name>
<sequence length="52" mass="5975">MKPKKLKNPHQCNRSTCRKALNPSIITSITTVRMKKQKNDIKIWRGASVPEV</sequence>
<dbReference type="AlphaFoldDB" id="A0A914KJQ7"/>
<protein>
    <submittedName>
        <fullName evidence="2">Candidate secreted effector</fullName>
    </submittedName>
</protein>
<dbReference type="Proteomes" id="UP000887563">
    <property type="component" value="Unplaced"/>
</dbReference>
<accession>A0A914KJQ7</accession>